<feature type="compositionally biased region" description="Basic and acidic residues" evidence="1">
    <location>
        <begin position="709"/>
        <end position="720"/>
    </location>
</feature>
<comment type="caution">
    <text evidence="3">The sequence shown here is derived from an EMBL/GenBank/DDBJ whole genome shotgun (WGS) entry which is preliminary data.</text>
</comment>
<dbReference type="RefSeq" id="WP_050530559.1">
    <property type="nucleotide sequence ID" value="NZ_AQQZ01000003.1"/>
</dbReference>
<dbReference type="NCBIfam" id="TIGR02302">
    <property type="entry name" value="aProt_lowcomp"/>
    <property type="match status" value="1"/>
</dbReference>
<dbReference type="OrthoDB" id="8477685at2"/>
<sequence length="869" mass="96059">MTRPVSTPRLFKRLAWPLGLTRAGMLCEALVRAFWPLWSVAILATGLLMLGVHELMSVELVWAIACLVVAGALFGLWYGARRFRWPSRDDAIRRLDATMKGRPLAALMDEQAIGQGDDHSEAVWRAHRARMADRAAAAQPVRPDLRISALDPFGLRYSALLVLAVALLFGSISRVGSVTELAPGTQVTAGGPAWEGWVEPPGYTGKPTLYLADQAGEIRAPQGATITLRFYGDASDLTLRETISGTPVASDDAQAAENTAITIAQSGRLDIAGPGGQSWNVVMEPDRAPRVSISAEPESEADGRMLQRFVARDDYGIIGGTGTIRLNLDAVDRRYGLATDPEPREEVIVDLPLPIAGDRSDFEETIVENFSQHPWANLPVTLTLEVTDELGQTGQSTDFRMTLPGRRFFDPMAAAVIEQRRDLLWSRDNAPRIAQILRAVSHRAESAFRSETAYLRLRVILRRLETFTEFGITDDQQAEIAEALWDLAILLEEGDLSDALERLRRAQERLSEAIRNGATDEEIAELMQELRDASRDYINQLAQQNRQDGQQNSDQAQNQQGDSMQMTQDDLQAMMDRIQELMEQGRMAEAQQALEELQQLMENMRVTESQQGGGQSPGQQAMEGLAETLRDQQGLSDDAFRDLQEQFNPNAQAGENEGNEGRDGGQGRGQQHSQQQGQGEGQGQQPGQQGGGQEQGEGQGEGGDQRQSLADRQRALRGELQRQQNALPNVGGEAGDAAREALRRADRAMDGAEQSLRQDDLAGAIDQQSEAMEALREGMRNLGEALAEQQRQQEGQQGTADADTGQERRDPLGRRQGTNGQIGTQEQLLQGEDVYRRARELLDEIRRRTGESSRPELEREYLERLLDRY</sequence>
<feature type="compositionally biased region" description="Low complexity" evidence="1">
    <location>
        <begin position="783"/>
        <end position="800"/>
    </location>
</feature>
<dbReference type="Proteomes" id="UP000036938">
    <property type="component" value="Unassembled WGS sequence"/>
</dbReference>
<proteinExistence type="predicted"/>
<evidence type="ECO:0000313" key="3">
    <source>
        <dbReference type="EMBL" id="KNG94400.1"/>
    </source>
</evidence>
<gene>
    <name evidence="3" type="ORF">ATO11_09420</name>
</gene>
<keyword evidence="4" id="KW-1185">Reference proteome</keyword>
<feature type="compositionally biased region" description="Low complexity" evidence="1">
    <location>
        <begin position="547"/>
        <end position="563"/>
    </location>
</feature>
<dbReference type="InterPro" id="IPR012683">
    <property type="entry name" value="CHP02302_TM"/>
</dbReference>
<keyword evidence="2" id="KW-0812">Transmembrane</keyword>
<dbReference type="AlphaFoldDB" id="A0A0L1JRL8"/>
<feature type="compositionally biased region" description="Polar residues" evidence="1">
    <location>
        <begin position="816"/>
        <end position="828"/>
    </location>
</feature>
<feature type="region of interest" description="Disordered" evidence="1">
    <location>
        <begin position="649"/>
        <end position="828"/>
    </location>
</feature>
<evidence type="ECO:0000256" key="2">
    <source>
        <dbReference type="SAM" id="Phobius"/>
    </source>
</evidence>
<evidence type="ECO:0000313" key="4">
    <source>
        <dbReference type="Proteomes" id="UP000036938"/>
    </source>
</evidence>
<feature type="region of interest" description="Disordered" evidence="1">
    <location>
        <begin position="544"/>
        <end position="564"/>
    </location>
</feature>
<name>A0A0L1JRL8_9RHOB</name>
<feature type="compositionally biased region" description="Gly residues" evidence="1">
    <location>
        <begin position="678"/>
        <end position="702"/>
    </location>
</feature>
<feature type="transmembrane region" description="Helical" evidence="2">
    <location>
        <begin position="153"/>
        <end position="172"/>
    </location>
</feature>
<dbReference type="EMBL" id="AQQZ01000003">
    <property type="protein sequence ID" value="KNG94400.1"/>
    <property type="molecule type" value="Genomic_DNA"/>
</dbReference>
<evidence type="ECO:0000256" key="1">
    <source>
        <dbReference type="SAM" id="MobiDB-lite"/>
    </source>
</evidence>
<feature type="transmembrane region" description="Helical" evidence="2">
    <location>
        <begin position="60"/>
        <end position="80"/>
    </location>
</feature>
<feature type="transmembrane region" description="Helical" evidence="2">
    <location>
        <begin position="29"/>
        <end position="48"/>
    </location>
</feature>
<dbReference type="STRING" id="1317121.ATO11_09420"/>
<reference evidence="3 4" key="1">
    <citation type="journal article" date="2015" name="Int. J. Syst. Evol. Microbiol.">
        <title>Aestuariivita atlantica sp. nov., isolated from deep sea sediment of the Atlantic Ocean.</title>
        <authorList>
            <person name="Li G."/>
            <person name="Lai Q."/>
            <person name="Du Y."/>
            <person name="Liu X."/>
            <person name="Sun F."/>
            <person name="Shao Z."/>
        </authorList>
    </citation>
    <scope>NUCLEOTIDE SEQUENCE [LARGE SCALE GENOMIC DNA]</scope>
    <source>
        <strain evidence="3 4">22II-S11-z3</strain>
    </source>
</reference>
<keyword evidence="2" id="KW-0472">Membrane</keyword>
<accession>A0A0L1JRL8</accession>
<dbReference type="Pfam" id="PF13779">
    <property type="entry name" value="DUF4175"/>
    <property type="match status" value="1"/>
</dbReference>
<organism evidence="3 4">
    <name type="scientific">Pseudaestuariivita atlantica</name>
    <dbReference type="NCBI Taxonomy" id="1317121"/>
    <lineage>
        <taxon>Bacteria</taxon>
        <taxon>Pseudomonadati</taxon>
        <taxon>Pseudomonadota</taxon>
        <taxon>Alphaproteobacteria</taxon>
        <taxon>Rhodobacterales</taxon>
        <taxon>Paracoccaceae</taxon>
        <taxon>Pseudaestuariivita</taxon>
    </lineage>
</organism>
<dbReference type="PATRIC" id="fig|1317121.7.peg.2495"/>
<protein>
    <submittedName>
        <fullName evidence="3">ATPase</fullName>
    </submittedName>
</protein>
<feature type="compositionally biased region" description="Basic and acidic residues" evidence="1">
    <location>
        <begin position="736"/>
        <end position="760"/>
    </location>
</feature>
<keyword evidence="2" id="KW-1133">Transmembrane helix</keyword>